<reference evidence="2" key="2">
    <citation type="journal article" date="2021" name="PeerJ">
        <title>Extensive microbial diversity within the chicken gut microbiome revealed by metagenomics and culture.</title>
        <authorList>
            <person name="Gilroy R."/>
            <person name="Ravi A."/>
            <person name="Getino M."/>
            <person name="Pursley I."/>
            <person name="Horton D.L."/>
            <person name="Alikhan N.F."/>
            <person name="Baker D."/>
            <person name="Gharbi K."/>
            <person name="Hall N."/>
            <person name="Watson M."/>
            <person name="Adriaenssens E.M."/>
            <person name="Foster-Nyarko E."/>
            <person name="Jarju S."/>
            <person name="Secka A."/>
            <person name="Antonio M."/>
            <person name="Oren A."/>
            <person name="Chaudhuri R.R."/>
            <person name="La Ragione R."/>
            <person name="Hildebrand F."/>
            <person name="Pallen M.J."/>
        </authorList>
    </citation>
    <scope>NUCLEOTIDE SEQUENCE</scope>
    <source>
        <strain evidence="2">ChiHile30-977</strain>
    </source>
</reference>
<gene>
    <name evidence="2" type="ORF">IAA66_10510</name>
</gene>
<proteinExistence type="predicted"/>
<keyword evidence="1" id="KW-0472">Membrane</keyword>
<comment type="caution">
    <text evidence="2">The sequence shown here is derived from an EMBL/GenBank/DDBJ whole genome shotgun (WGS) entry which is preliminary data.</text>
</comment>
<feature type="transmembrane region" description="Helical" evidence="1">
    <location>
        <begin position="78"/>
        <end position="101"/>
    </location>
</feature>
<feature type="transmembrane region" description="Helical" evidence="1">
    <location>
        <begin position="122"/>
        <end position="146"/>
    </location>
</feature>
<keyword evidence="1" id="KW-1133">Transmembrane helix</keyword>
<dbReference type="Proteomes" id="UP000886819">
    <property type="component" value="Unassembled WGS sequence"/>
</dbReference>
<organism evidence="2 3">
    <name type="scientific">Candidatus Avichristensenella intestinipullorum</name>
    <dbReference type="NCBI Taxonomy" id="2840693"/>
    <lineage>
        <taxon>Bacteria</taxon>
        <taxon>Bacillati</taxon>
        <taxon>Bacillota</taxon>
        <taxon>Clostridia</taxon>
        <taxon>Candidatus Avichristensenella</taxon>
    </lineage>
</organism>
<feature type="transmembrane region" description="Helical" evidence="1">
    <location>
        <begin position="37"/>
        <end position="66"/>
    </location>
</feature>
<feature type="transmembrane region" description="Helical" evidence="1">
    <location>
        <begin position="6"/>
        <end position="30"/>
    </location>
</feature>
<dbReference type="EMBL" id="DVFI01000145">
    <property type="protein sequence ID" value="HIQ63992.1"/>
    <property type="molecule type" value="Genomic_DNA"/>
</dbReference>
<reference evidence="2" key="1">
    <citation type="submission" date="2020-10" db="EMBL/GenBank/DDBJ databases">
        <authorList>
            <person name="Gilroy R."/>
        </authorList>
    </citation>
    <scope>NUCLEOTIDE SEQUENCE</scope>
    <source>
        <strain evidence="2">ChiHile30-977</strain>
    </source>
</reference>
<name>A0A9D0YXM5_9FIRM</name>
<protein>
    <submittedName>
        <fullName evidence="2">ECF transporter S component</fullName>
    </submittedName>
</protein>
<dbReference type="InterPro" id="IPR024529">
    <property type="entry name" value="ECF_trnsprt_substrate-spec"/>
</dbReference>
<evidence type="ECO:0000313" key="3">
    <source>
        <dbReference type="Proteomes" id="UP000886819"/>
    </source>
</evidence>
<sequence length="191" mass="19576">MRNESVYRLVLLALLAALVVLLGLTPLGLIPLGFINVTILCVPVLVGTMTLGLSSGLVLGLCFGAVSAATAFTRPSALVATLLAASPVLTLLMSLLPRLAVPAVAWGVGRLLDRPSRQKWRLPAAAVAGSLTNTVLYLGLMLLFYVLTGLDAASVLTLIAGIGLIAGGCEAVVAAILVTPITLALQKAQRA</sequence>
<dbReference type="Gene3D" id="1.10.1760.20">
    <property type="match status" value="1"/>
</dbReference>
<evidence type="ECO:0000313" key="2">
    <source>
        <dbReference type="EMBL" id="HIQ63992.1"/>
    </source>
</evidence>
<dbReference type="Pfam" id="PF12822">
    <property type="entry name" value="ECF_trnsprt"/>
    <property type="match status" value="1"/>
</dbReference>
<dbReference type="AlphaFoldDB" id="A0A9D0YXM5"/>
<feature type="transmembrane region" description="Helical" evidence="1">
    <location>
        <begin position="152"/>
        <end position="185"/>
    </location>
</feature>
<accession>A0A9D0YXM5</accession>
<evidence type="ECO:0000256" key="1">
    <source>
        <dbReference type="SAM" id="Phobius"/>
    </source>
</evidence>
<dbReference type="GO" id="GO:0022857">
    <property type="term" value="F:transmembrane transporter activity"/>
    <property type="evidence" value="ECO:0007669"/>
    <property type="project" value="InterPro"/>
</dbReference>
<keyword evidence="1" id="KW-0812">Transmembrane</keyword>